<sequence>MATKNTQRYAFRLCISERCVALGVAAFHLTNYVLDGARTKLVKALSLSSAFNVTHSFNMEVQGQGIAMGRIKELLWNVEHGRHGKDYALLMKAYHFNISNQLGIFITQYLRFFNRRFRLGIEVVWQVMPPMEDSSMLYLMKWQSAKKDWIYALTLQATALLAATLRPGSRPPSRSSSFPTPCPATKRLSALSVWSTNSERPPRELDHAKCQPKFGISIQLELSPLDKNALKGLTPL</sequence>
<dbReference type="GO" id="GO:0005741">
    <property type="term" value="C:mitochondrial outer membrane"/>
    <property type="evidence" value="ECO:0007669"/>
    <property type="project" value="UniProtKB-SubCell"/>
</dbReference>
<dbReference type="AlphaFoldDB" id="A0A2N5TGK5"/>
<comment type="subcellular location">
    <subcellularLocation>
        <location evidence="1">Mitochondrion outer membrane</location>
    </subcellularLocation>
</comment>
<keyword evidence="3" id="KW-0496">Mitochondrion</keyword>
<evidence type="ECO:0000256" key="1">
    <source>
        <dbReference type="ARBA" id="ARBA00004294"/>
    </source>
</evidence>
<protein>
    <submittedName>
        <fullName evidence="4">Uncharacterized protein</fullName>
    </submittedName>
</protein>
<evidence type="ECO:0000313" key="4">
    <source>
        <dbReference type="EMBL" id="PLW24642.1"/>
    </source>
</evidence>
<dbReference type="GO" id="GO:0008320">
    <property type="term" value="F:protein transmembrane transporter activity"/>
    <property type="evidence" value="ECO:0007669"/>
    <property type="project" value="InterPro"/>
</dbReference>
<dbReference type="EMBL" id="PGCI01000606">
    <property type="protein sequence ID" value="PLW24642.1"/>
    <property type="molecule type" value="Genomic_DNA"/>
</dbReference>
<evidence type="ECO:0000256" key="3">
    <source>
        <dbReference type="ARBA" id="ARBA00022787"/>
    </source>
</evidence>
<proteinExistence type="predicted"/>
<dbReference type="PANTHER" id="PTHR10802">
    <property type="entry name" value="MITOCHONDRIAL IMPORT RECEPTOR SUBUNIT TOM40"/>
    <property type="match status" value="1"/>
</dbReference>
<name>A0A2N5TGK5_9BASI</name>
<keyword evidence="3" id="KW-1000">Mitochondrion outer membrane</keyword>
<evidence type="ECO:0000256" key="2">
    <source>
        <dbReference type="ARBA" id="ARBA00022452"/>
    </source>
</evidence>
<gene>
    <name evidence="4" type="ORF">PCASD_06222</name>
</gene>
<reference evidence="4 5" key="1">
    <citation type="submission" date="2017-11" db="EMBL/GenBank/DDBJ databases">
        <title>De novo assembly and phasing of dikaryotic genomes from two isolates of Puccinia coronata f. sp. avenae, the causal agent of oat crown rust.</title>
        <authorList>
            <person name="Miller M.E."/>
            <person name="Zhang Y."/>
            <person name="Omidvar V."/>
            <person name="Sperschneider J."/>
            <person name="Schwessinger B."/>
            <person name="Raley C."/>
            <person name="Palmer J.M."/>
            <person name="Garnica D."/>
            <person name="Upadhyaya N."/>
            <person name="Rathjen J."/>
            <person name="Taylor J.M."/>
            <person name="Park R.F."/>
            <person name="Dodds P.N."/>
            <person name="Hirsch C.D."/>
            <person name="Kianian S.F."/>
            <person name="Figueroa M."/>
        </authorList>
    </citation>
    <scope>NUCLEOTIDE SEQUENCE [LARGE SCALE GENOMIC DNA]</scope>
    <source>
        <strain evidence="4">12SD80</strain>
    </source>
</reference>
<organism evidence="4 5">
    <name type="scientific">Puccinia coronata f. sp. avenae</name>
    <dbReference type="NCBI Taxonomy" id="200324"/>
    <lineage>
        <taxon>Eukaryota</taxon>
        <taxon>Fungi</taxon>
        <taxon>Dikarya</taxon>
        <taxon>Basidiomycota</taxon>
        <taxon>Pucciniomycotina</taxon>
        <taxon>Pucciniomycetes</taxon>
        <taxon>Pucciniales</taxon>
        <taxon>Pucciniaceae</taxon>
        <taxon>Puccinia</taxon>
    </lineage>
</organism>
<dbReference type="GO" id="GO:0030150">
    <property type="term" value="P:protein import into mitochondrial matrix"/>
    <property type="evidence" value="ECO:0007669"/>
    <property type="project" value="InterPro"/>
</dbReference>
<keyword evidence="2" id="KW-1134">Transmembrane beta strand</keyword>
<keyword evidence="2" id="KW-0472">Membrane</keyword>
<dbReference type="Proteomes" id="UP000235392">
    <property type="component" value="Unassembled WGS sequence"/>
</dbReference>
<keyword evidence="2" id="KW-0812">Transmembrane</keyword>
<dbReference type="InterPro" id="IPR037930">
    <property type="entry name" value="Tom40"/>
</dbReference>
<accession>A0A2N5TGK5</accession>
<comment type="caution">
    <text evidence="4">The sequence shown here is derived from an EMBL/GenBank/DDBJ whole genome shotgun (WGS) entry which is preliminary data.</text>
</comment>
<evidence type="ECO:0000313" key="5">
    <source>
        <dbReference type="Proteomes" id="UP000235392"/>
    </source>
</evidence>